<dbReference type="InterPro" id="IPR002716">
    <property type="entry name" value="PIN_dom"/>
</dbReference>
<sequence>MNGIERIEAICKKVPVFRELYRARVRHYKIEEHILNVFNQFEQYFSETFEEKDIEKFRLFLLLHDIGKSIAYKRGDKNNQHDETINLIQKYKSDLDLLDEDLVLYEALLKADLIGKYMENKVSLDVTYDHIIKQGRCSKLPIINFFYFLSAYYQCDIASYTKDAGGIAYLEYLFEYDNGNKIFSKKTKLLTLKNNYQLRYDMLFNKINEFLDISQQKSIDTTPTISTKGFKLKIIDKIDLSVFEKPKKEIKKDKENLYIIDTNVFVDYPEIISKINKNYPIVLSAKVVDELDNLKSTLDKIGKVKVQTALKSLNNNIESRDLRMEIADLSFLPIDFDKRSPDNMILSVALKYKFENPILLTSDNGLQLKAKVLKITTISLKEFLDQLKSK</sequence>
<dbReference type="EMBL" id="UFVR01000004">
    <property type="protein sequence ID" value="SUX48547.1"/>
    <property type="molecule type" value="Genomic_DNA"/>
</dbReference>
<accession>A0A381FPW5</accession>
<dbReference type="PANTHER" id="PTHR16161">
    <property type="entry name" value="TRANSCRIPTIONAL PROTEIN SWT1"/>
    <property type="match status" value="1"/>
</dbReference>
<dbReference type="PANTHER" id="PTHR16161:SF0">
    <property type="entry name" value="TRANSCRIPTIONAL PROTEIN SWT1"/>
    <property type="match status" value="1"/>
</dbReference>
<dbReference type="SUPFAM" id="SSF88723">
    <property type="entry name" value="PIN domain-like"/>
    <property type="match status" value="1"/>
</dbReference>
<evidence type="ECO:0000259" key="1">
    <source>
        <dbReference type="SMART" id="SM00670"/>
    </source>
</evidence>
<dbReference type="AlphaFoldDB" id="A0A381FPW5"/>
<evidence type="ECO:0000313" key="3">
    <source>
        <dbReference type="Proteomes" id="UP000254282"/>
    </source>
</evidence>
<gene>
    <name evidence="2" type="ORF">NCTC13532_04165</name>
</gene>
<dbReference type="RefSeq" id="WP_115621627.1">
    <property type="nucleotide sequence ID" value="NZ_UFVR01000004.1"/>
</dbReference>
<dbReference type="InterPro" id="IPR052626">
    <property type="entry name" value="SWT1_Regulator"/>
</dbReference>
<dbReference type="Proteomes" id="UP000254282">
    <property type="component" value="Unassembled WGS sequence"/>
</dbReference>
<protein>
    <submittedName>
        <fullName evidence="2">Predicted ATPase related to phosphate starvation-inducible protein PhoH</fullName>
    </submittedName>
</protein>
<organism evidence="2 3">
    <name type="scientific">Chryseobacterium indoltheticum</name>
    <dbReference type="NCBI Taxonomy" id="254"/>
    <lineage>
        <taxon>Bacteria</taxon>
        <taxon>Pseudomonadati</taxon>
        <taxon>Bacteroidota</taxon>
        <taxon>Flavobacteriia</taxon>
        <taxon>Flavobacteriales</taxon>
        <taxon>Weeksellaceae</taxon>
        <taxon>Chryseobacterium group</taxon>
        <taxon>Chryseobacterium</taxon>
    </lineage>
</organism>
<dbReference type="Gene3D" id="3.40.50.1010">
    <property type="entry name" value="5'-nuclease"/>
    <property type="match status" value="1"/>
</dbReference>
<feature type="domain" description="PIN" evidence="1">
    <location>
        <begin position="256"/>
        <end position="368"/>
    </location>
</feature>
<dbReference type="InterPro" id="IPR029060">
    <property type="entry name" value="PIN-like_dom_sf"/>
</dbReference>
<reference evidence="2 3" key="1">
    <citation type="submission" date="2018-06" db="EMBL/GenBank/DDBJ databases">
        <authorList>
            <consortium name="Pathogen Informatics"/>
            <person name="Doyle S."/>
        </authorList>
    </citation>
    <scope>NUCLEOTIDE SEQUENCE [LARGE SCALE GENOMIC DNA]</scope>
    <source>
        <strain evidence="2 3">NCTC13532</strain>
    </source>
</reference>
<proteinExistence type="predicted"/>
<dbReference type="Pfam" id="PF13638">
    <property type="entry name" value="PIN_4"/>
    <property type="match status" value="1"/>
</dbReference>
<name>A0A381FPW5_9FLAO</name>
<evidence type="ECO:0000313" key="2">
    <source>
        <dbReference type="EMBL" id="SUX48547.1"/>
    </source>
</evidence>
<dbReference type="SMART" id="SM00670">
    <property type="entry name" value="PINc"/>
    <property type="match status" value="1"/>
</dbReference>